<dbReference type="AlphaFoldDB" id="A0A6U2EFN4"/>
<keyword evidence="2 4" id="KW-1133">Transmembrane helix</keyword>
<dbReference type="PANTHER" id="PTHR12064">
    <property type="entry name" value="METAL TRANSPORTER CNNM"/>
    <property type="match status" value="1"/>
</dbReference>
<dbReference type="EMBL" id="HBEV01014529">
    <property type="protein sequence ID" value="CAD8593905.1"/>
    <property type="molecule type" value="Transcribed_RNA"/>
</dbReference>
<dbReference type="EMBL" id="HBEV01014518">
    <property type="protein sequence ID" value="CAD8593898.1"/>
    <property type="molecule type" value="Transcribed_RNA"/>
</dbReference>
<feature type="domain" description="Cyclic nucleotide-binding" evidence="5">
    <location>
        <begin position="464"/>
        <end position="526"/>
    </location>
</feature>
<evidence type="ECO:0000259" key="7">
    <source>
        <dbReference type="PROSITE" id="PS51846"/>
    </source>
</evidence>
<dbReference type="SUPFAM" id="SSF54631">
    <property type="entry name" value="CBS-domain pair"/>
    <property type="match status" value="1"/>
</dbReference>
<dbReference type="Gene3D" id="2.60.120.10">
    <property type="entry name" value="Jelly Rolls"/>
    <property type="match status" value="1"/>
</dbReference>
<dbReference type="PANTHER" id="PTHR12064:SF94">
    <property type="entry name" value="UNEXTENDED PROTEIN"/>
    <property type="match status" value="1"/>
</dbReference>
<evidence type="ECO:0000256" key="3">
    <source>
        <dbReference type="SAM" id="MobiDB-lite"/>
    </source>
</evidence>
<name>A0A6U2EFN4_MICPS</name>
<dbReference type="Pfam" id="PF25562">
    <property type="entry name" value="CNBH_CNNM2_C"/>
    <property type="match status" value="1"/>
</dbReference>
<dbReference type="InterPro" id="IPR014710">
    <property type="entry name" value="RmlC-like_jellyroll"/>
</dbReference>
<dbReference type="InterPro" id="IPR000595">
    <property type="entry name" value="cNMP-bd_dom"/>
</dbReference>
<gene>
    <name evidence="8" type="ORF">MSP1404_LOCUS11296</name>
    <name evidence="9" type="ORF">MSP1404_LOCUS11302</name>
    <name evidence="10" type="ORF">MSP1404_LOCUS11309</name>
    <name evidence="11" type="ORF">MSP1404_LOCUS11318</name>
</gene>
<evidence type="ECO:0000313" key="9">
    <source>
        <dbReference type="EMBL" id="CAD8593898.1"/>
    </source>
</evidence>
<sequence>MVRTRFIHFCSNTRVTTVLPLPQTRPAALIAILMADLTDGLVGLALSTLSIVILGEIVPQAACSRYGLYIGANTVWLVKIFIALMYILAWPISIILDIILGRDIGQVYSAAELHKLIRIHVENPDAQEESGLNKDDGNLLTGALEYKDKTVADVMTTLEKVFMLESQTRLTFQIMMEIYKSGFTRIPIYEIDRQNIVGILFTKDLILIDPDDGVEIAAVISFHGNREGGFVRGVPDDTSLDKVFREFKSSYLHLLIAYGEIPHSVQSRNVDEGSKVKDAHHIASRPEQHISDYTTAHSLTGNRRVVTGVITLEDVLEAVIKDEIVDETDNFIDVNKTETLVRGRGVDHRPDPTNFLTLFEHKIRGQTKLSDAETAAITAFLSLNVGEFKKLARFGRVLNKLIVASQVEERNTTDEVGELMKGPGTPPVLADEVVSDNPSDRRILPPGREAGNMSQTISSGSSAVDSIDEEFDSADCGRSIYRKGHRCDFFVLILQGKVRVRAGADGFESELGPWCYIGQKALVTDTFIPDFRAVPHGPCRLLFIRRGDYNAALRAAHVEAISGSRSAADSRLADTAPSDCKLDGHTATGSLLVSEHKTTGR</sequence>
<accession>A0A6U2EFN4</accession>
<reference evidence="10" key="1">
    <citation type="submission" date="2021-01" db="EMBL/GenBank/DDBJ databases">
        <authorList>
            <person name="Corre E."/>
            <person name="Pelletier E."/>
            <person name="Niang G."/>
            <person name="Scheremetjew M."/>
            <person name="Finn R."/>
            <person name="Kale V."/>
            <person name="Holt S."/>
            <person name="Cochrane G."/>
            <person name="Meng A."/>
            <person name="Brown T."/>
            <person name="Cohen L."/>
        </authorList>
    </citation>
    <scope>NUCLEOTIDE SEQUENCE</scope>
    <source>
        <strain evidence="10">CCMP494</strain>
    </source>
</reference>
<evidence type="ECO:0000256" key="1">
    <source>
        <dbReference type="PROSITE-ProRule" id="PRU00703"/>
    </source>
</evidence>
<dbReference type="InterPro" id="IPR046342">
    <property type="entry name" value="CBS_dom_sf"/>
</dbReference>
<evidence type="ECO:0000256" key="4">
    <source>
        <dbReference type="SAM" id="Phobius"/>
    </source>
</evidence>
<evidence type="ECO:0000313" key="8">
    <source>
        <dbReference type="EMBL" id="CAD8593892.1"/>
    </source>
</evidence>
<evidence type="ECO:0000313" key="11">
    <source>
        <dbReference type="EMBL" id="CAD8593914.1"/>
    </source>
</evidence>
<protein>
    <submittedName>
        <fullName evidence="10">Uncharacterized protein</fullName>
    </submittedName>
</protein>
<feature type="domain" description="CNNM transmembrane" evidence="7">
    <location>
        <begin position="1"/>
        <end position="136"/>
    </location>
</feature>
<keyword evidence="2 4" id="KW-0472">Membrane</keyword>
<proteinExistence type="predicted"/>
<dbReference type="InterPro" id="IPR002550">
    <property type="entry name" value="CNNM"/>
</dbReference>
<dbReference type="PROSITE" id="PS51371">
    <property type="entry name" value="CBS"/>
    <property type="match status" value="1"/>
</dbReference>
<organism evidence="10">
    <name type="scientific">Micromonas pusilla</name>
    <name type="common">Picoplanktonic green alga</name>
    <name type="synonym">Chromulina pusilla</name>
    <dbReference type="NCBI Taxonomy" id="38833"/>
    <lineage>
        <taxon>Eukaryota</taxon>
        <taxon>Viridiplantae</taxon>
        <taxon>Chlorophyta</taxon>
        <taxon>Mamiellophyceae</taxon>
        <taxon>Mamiellales</taxon>
        <taxon>Mamiellaceae</taxon>
        <taxon>Micromonas</taxon>
    </lineage>
</organism>
<dbReference type="Pfam" id="PF01595">
    <property type="entry name" value="CNNM"/>
    <property type="match status" value="1"/>
</dbReference>
<dbReference type="GO" id="GO:0010960">
    <property type="term" value="P:magnesium ion homeostasis"/>
    <property type="evidence" value="ECO:0007669"/>
    <property type="project" value="InterPro"/>
</dbReference>
<keyword evidence="2 4" id="KW-0812">Transmembrane</keyword>
<evidence type="ECO:0000256" key="2">
    <source>
        <dbReference type="PROSITE-ProRule" id="PRU01193"/>
    </source>
</evidence>
<evidence type="ECO:0000259" key="6">
    <source>
        <dbReference type="PROSITE" id="PS51371"/>
    </source>
</evidence>
<evidence type="ECO:0000259" key="5">
    <source>
        <dbReference type="PROSITE" id="PS50042"/>
    </source>
</evidence>
<dbReference type="InterPro" id="IPR018490">
    <property type="entry name" value="cNMP-bd_dom_sf"/>
</dbReference>
<dbReference type="InterPro" id="IPR045095">
    <property type="entry name" value="ACDP"/>
</dbReference>
<keyword evidence="1" id="KW-0129">CBS domain</keyword>
<dbReference type="EMBL" id="HBEV01014507">
    <property type="protein sequence ID" value="CAD8593892.1"/>
    <property type="molecule type" value="Transcribed_RNA"/>
</dbReference>
<dbReference type="PROSITE" id="PS50042">
    <property type="entry name" value="CNMP_BINDING_3"/>
    <property type="match status" value="1"/>
</dbReference>
<dbReference type="EMBL" id="HBEV01014540">
    <property type="protein sequence ID" value="CAD8593914.1"/>
    <property type="molecule type" value="Transcribed_RNA"/>
</dbReference>
<feature type="domain" description="CBS" evidence="6">
    <location>
        <begin position="155"/>
        <end position="216"/>
    </location>
</feature>
<dbReference type="GO" id="GO:0016020">
    <property type="term" value="C:membrane"/>
    <property type="evidence" value="ECO:0007669"/>
    <property type="project" value="UniProtKB-UniRule"/>
</dbReference>
<feature type="transmembrane region" description="Helical" evidence="4">
    <location>
        <begin position="66"/>
        <end position="90"/>
    </location>
</feature>
<dbReference type="PROSITE" id="PS51846">
    <property type="entry name" value="CNNM"/>
    <property type="match status" value="1"/>
</dbReference>
<evidence type="ECO:0000313" key="10">
    <source>
        <dbReference type="EMBL" id="CAD8593905.1"/>
    </source>
</evidence>
<dbReference type="InterPro" id="IPR000644">
    <property type="entry name" value="CBS_dom"/>
</dbReference>
<feature type="region of interest" description="Disordered" evidence="3">
    <location>
        <begin position="414"/>
        <end position="460"/>
    </location>
</feature>
<dbReference type="SUPFAM" id="SSF51206">
    <property type="entry name" value="cAMP-binding domain-like"/>
    <property type="match status" value="1"/>
</dbReference>
<dbReference type="Gene3D" id="3.10.580.10">
    <property type="entry name" value="CBS-domain"/>
    <property type="match status" value="1"/>
</dbReference>